<dbReference type="AlphaFoldDB" id="A0A1R4G8Z6"/>
<organism evidence="2 3">
    <name type="scientific">Arthrobacter rhombi</name>
    <dbReference type="NCBI Taxonomy" id="71253"/>
    <lineage>
        <taxon>Bacteria</taxon>
        <taxon>Bacillati</taxon>
        <taxon>Actinomycetota</taxon>
        <taxon>Actinomycetes</taxon>
        <taxon>Micrococcales</taxon>
        <taxon>Micrococcaceae</taxon>
        <taxon>Arthrobacter</taxon>
    </lineage>
</organism>
<name>A0A1R4G8Z6_9MICC</name>
<feature type="transmembrane region" description="Helical" evidence="1">
    <location>
        <begin position="116"/>
        <end position="143"/>
    </location>
</feature>
<protein>
    <submittedName>
        <fullName evidence="2">Uncharacterized protein</fullName>
    </submittedName>
</protein>
<keyword evidence="1" id="KW-1133">Transmembrane helix</keyword>
<gene>
    <name evidence="2" type="ORF">FM101_08695</name>
</gene>
<dbReference type="Proteomes" id="UP000195913">
    <property type="component" value="Unassembled WGS sequence"/>
</dbReference>
<dbReference type="EMBL" id="FUHW01000032">
    <property type="protein sequence ID" value="SJM64664.1"/>
    <property type="molecule type" value="Genomic_DNA"/>
</dbReference>
<accession>A0A1R4G8Z6</accession>
<proteinExistence type="predicted"/>
<evidence type="ECO:0000256" key="1">
    <source>
        <dbReference type="SAM" id="Phobius"/>
    </source>
</evidence>
<evidence type="ECO:0000313" key="2">
    <source>
        <dbReference type="EMBL" id="SJM64664.1"/>
    </source>
</evidence>
<keyword evidence="1" id="KW-0812">Transmembrane</keyword>
<keyword evidence="3" id="KW-1185">Reference proteome</keyword>
<evidence type="ECO:0000313" key="3">
    <source>
        <dbReference type="Proteomes" id="UP000195913"/>
    </source>
</evidence>
<sequence length="147" mass="15622">MTAAEALFLESSFTTTSVRKVAEQTGSPGSSAQTSQLLCTLEEHGMSTSPATESAAAIYFAYLGALLAWSDGALVAHGPARPGSAVDAAIYLRPPKFIRNYLDGVRFPRDRRWALVFIKFLSVAGLMAEILVQGITFAANLAVDPTP</sequence>
<keyword evidence="1" id="KW-0472">Membrane</keyword>
<reference evidence="2 3" key="1">
    <citation type="submission" date="2017-02" db="EMBL/GenBank/DDBJ databases">
        <authorList>
            <person name="Peterson S.W."/>
        </authorList>
    </citation>
    <scope>NUCLEOTIDE SEQUENCE [LARGE SCALE GENOMIC DNA]</scope>
    <source>
        <strain evidence="2 3">B Ar 00.02</strain>
    </source>
</reference>